<reference evidence="2" key="1">
    <citation type="submission" date="2017-06" db="EMBL/GenBank/DDBJ databases">
        <title>Complete genome sequence of Alteromonas virus vB_AspP-H4/4.</title>
        <authorList>
            <person name="Kallies R."/>
        </authorList>
    </citation>
    <scope>NUCLEOTIDE SEQUENCE [LARGE SCALE GENOMIC DNA]</scope>
</reference>
<dbReference type="Proteomes" id="UP000222639">
    <property type="component" value="Segment"/>
</dbReference>
<evidence type="ECO:0000313" key="1">
    <source>
        <dbReference type="EMBL" id="ASL24432.1"/>
    </source>
</evidence>
<name>A0A220YL84_9CAUD</name>
<gene>
    <name evidence="1" type="ORF">vBAspPH44_49</name>
</gene>
<evidence type="ECO:0000313" key="2">
    <source>
        <dbReference type="Proteomes" id="UP000222639"/>
    </source>
</evidence>
<keyword evidence="2" id="KW-1185">Reference proteome</keyword>
<proteinExistence type="predicted"/>
<accession>A0A220YL84</accession>
<organism evidence="1 2">
    <name type="scientific">Alteromonas phage vB_AspP-H4/4</name>
    <dbReference type="NCBI Taxonomy" id="2928692"/>
    <lineage>
        <taxon>Viruses</taxon>
        <taxon>Duplodnaviria</taxon>
        <taxon>Heunggongvirae</taxon>
        <taxon>Uroviricota</taxon>
        <taxon>Caudoviricetes</taxon>
        <taxon>Autographivirales</taxon>
        <taxon>Foturvirus</taxon>
        <taxon>Foturvirus H44</taxon>
    </lineage>
</organism>
<protein>
    <submittedName>
        <fullName evidence="1">Uncharacterized protein</fullName>
    </submittedName>
</protein>
<dbReference type="EMBL" id="MF278336">
    <property type="protein sequence ID" value="ASL24432.1"/>
    <property type="molecule type" value="Genomic_DNA"/>
</dbReference>
<sequence length="104" mass="11313">MANSLNIPERTMAQVVDSTNSINVIGGADGRKSAYEPLVVRITNHTRNTGAETDDPDKMAIFTSARHGEPWKCDVGVEHIISNGDAAKTNATVIFPNFDYSTFE</sequence>